<sequence>MTPQPPAPRPPRSVSRSLGRLAGNRGGAVSLIFAVAMLVIIVAVGCAIDYGYAVRQRDYALGVLDTAVVTAAANLMESRAATDAARTKVASASVDSYIASSNATGLLADARTEVVTSGLGSTVTATADVSVPTSFLGIIGVDRIDFTLSSSSESTSTPYVDVTLLVDTSGSMALGATAADIDRLVANVRCAFACHDNPGADSFAWAAANGVTLRYDLIRQSVLNFADYIEDIDTVGHTRVQIYTFDDSLRRNLALTTDMVQVRANLPAAPQTSGETVGGTRWWTYADTIPGLIGGGGDGTSRAKAIKLVMMLTDGVQDPNRTWTWDTPLRDYVREFDPTVCDTLRMQNAKVGVVQVPYLDLTGDWGYDATLGMPSLLGRNGDRHADTTYALQRCGGDLYHLATSAESVVDSFKTLYARAVPPRLSR</sequence>
<dbReference type="Pfam" id="PF13400">
    <property type="entry name" value="Tad"/>
    <property type="match status" value="1"/>
</dbReference>
<feature type="transmembrane region" description="Helical" evidence="1">
    <location>
        <begin position="28"/>
        <end position="48"/>
    </location>
</feature>
<organism evidence="3 4">
    <name type="scientific">Oharaeibacter diazotrophicus</name>
    <dbReference type="NCBI Taxonomy" id="1920512"/>
    <lineage>
        <taxon>Bacteria</taxon>
        <taxon>Pseudomonadati</taxon>
        <taxon>Pseudomonadota</taxon>
        <taxon>Alphaproteobacteria</taxon>
        <taxon>Hyphomicrobiales</taxon>
        <taxon>Pleomorphomonadaceae</taxon>
        <taxon>Oharaeibacter</taxon>
    </lineage>
</organism>
<evidence type="ECO:0000313" key="3">
    <source>
        <dbReference type="EMBL" id="TDP86768.1"/>
    </source>
</evidence>
<evidence type="ECO:0000256" key="1">
    <source>
        <dbReference type="SAM" id="Phobius"/>
    </source>
</evidence>
<feature type="domain" description="Putative Flp pilus-assembly TadG-like N-terminal" evidence="2">
    <location>
        <begin position="27"/>
        <end position="73"/>
    </location>
</feature>
<gene>
    <name evidence="3" type="ORF">EDD54_0651</name>
</gene>
<evidence type="ECO:0000259" key="2">
    <source>
        <dbReference type="Pfam" id="PF13400"/>
    </source>
</evidence>
<dbReference type="EMBL" id="SNXY01000006">
    <property type="protein sequence ID" value="TDP86768.1"/>
    <property type="molecule type" value="Genomic_DNA"/>
</dbReference>
<comment type="caution">
    <text evidence="3">The sequence shown here is derived from an EMBL/GenBank/DDBJ whole genome shotgun (WGS) entry which is preliminary data.</text>
</comment>
<evidence type="ECO:0000313" key="4">
    <source>
        <dbReference type="Proteomes" id="UP000294547"/>
    </source>
</evidence>
<dbReference type="SUPFAM" id="SSF53300">
    <property type="entry name" value="vWA-like"/>
    <property type="match status" value="1"/>
</dbReference>
<keyword evidence="4" id="KW-1185">Reference proteome</keyword>
<name>A0A4V3CWL1_9HYPH</name>
<dbReference type="AlphaFoldDB" id="A0A4V3CWL1"/>
<keyword evidence="1" id="KW-1133">Transmembrane helix</keyword>
<accession>A0A4V3CWL1</accession>
<keyword evidence="1" id="KW-0472">Membrane</keyword>
<dbReference type="Gene3D" id="3.40.50.410">
    <property type="entry name" value="von Willebrand factor, type A domain"/>
    <property type="match status" value="1"/>
</dbReference>
<reference evidence="3 4" key="1">
    <citation type="submission" date="2019-03" db="EMBL/GenBank/DDBJ databases">
        <title>Genomic Encyclopedia of Type Strains, Phase IV (KMG-IV): sequencing the most valuable type-strain genomes for metagenomic binning, comparative biology and taxonomic classification.</title>
        <authorList>
            <person name="Goeker M."/>
        </authorList>
    </citation>
    <scope>NUCLEOTIDE SEQUENCE [LARGE SCALE GENOMIC DNA]</scope>
    <source>
        <strain evidence="3 4">DSM 102969</strain>
    </source>
</reference>
<dbReference type="InterPro" id="IPR028087">
    <property type="entry name" value="Tad_N"/>
</dbReference>
<protein>
    <submittedName>
        <fullName evidence="3">Flp pilus assembly protein TadG</fullName>
    </submittedName>
</protein>
<proteinExistence type="predicted"/>
<keyword evidence="1" id="KW-0812">Transmembrane</keyword>
<dbReference type="Proteomes" id="UP000294547">
    <property type="component" value="Unassembled WGS sequence"/>
</dbReference>
<dbReference type="InterPro" id="IPR036465">
    <property type="entry name" value="vWFA_dom_sf"/>
</dbReference>